<evidence type="ECO:0000256" key="7">
    <source>
        <dbReference type="SAM" id="Phobius"/>
    </source>
</evidence>
<feature type="transmembrane region" description="Helical" evidence="7">
    <location>
        <begin position="509"/>
        <end position="532"/>
    </location>
</feature>
<feature type="transmembrane region" description="Helical" evidence="7">
    <location>
        <begin position="270"/>
        <end position="295"/>
    </location>
</feature>
<dbReference type="Proteomes" id="UP000095280">
    <property type="component" value="Unplaced"/>
</dbReference>
<proteinExistence type="inferred from homology"/>
<evidence type="ECO:0000256" key="4">
    <source>
        <dbReference type="ARBA" id="ARBA00022980"/>
    </source>
</evidence>
<comment type="similarity">
    <text evidence="2">Belongs to the eukaryotic ribosomal protein eS10 family.</text>
</comment>
<evidence type="ECO:0000256" key="1">
    <source>
        <dbReference type="ARBA" id="ARBA00004496"/>
    </source>
</evidence>
<keyword evidence="7" id="KW-1133">Transmembrane helix</keyword>
<dbReference type="InterPro" id="IPR005326">
    <property type="entry name" value="Plectin_eS10_N"/>
</dbReference>
<evidence type="ECO:0000256" key="3">
    <source>
        <dbReference type="ARBA" id="ARBA00022490"/>
    </source>
</evidence>
<keyword evidence="9" id="KW-1185">Reference proteome</keyword>
<feature type="transmembrane region" description="Helical" evidence="7">
    <location>
        <begin position="474"/>
        <end position="497"/>
    </location>
</feature>
<dbReference type="GO" id="GO:0003735">
    <property type="term" value="F:structural constituent of ribosome"/>
    <property type="evidence" value="ECO:0007669"/>
    <property type="project" value="TreeGrafter"/>
</dbReference>
<keyword evidence="7" id="KW-0812">Transmembrane</keyword>
<feature type="transmembrane region" description="Helical" evidence="7">
    <location>
        <begin position="544"/>
        <end position="563"/>
    </location>
</feature>
<dbReference type="WBParaSite" id="maker-uti_cns_0000106-snap-gene-2.9-mRNA-1">
    <property type="protein sequence ID" value="maker-uti_cns_0000106-snap-gene-2.9-mRNA-1"/>
    <property type="gene ID" value="maker-uti_cns_0000106-snap-gene-2.9"/>
</dbReference>
<accession>A0A1I8FWB7</accession>
<comment type="subcellular location">
    <subcellularLocation>
        <location evidence="1">Cytoplasm</location>
    </subcellularLocation>
</comment>
<feature type="region of interest" description="Disordered" evidence="6">
    <location>
        <begin position="76"/>
        <end position="113"/>
    </location>
</feature>
<dbReference type="InterPro" id="IPR036388">
    <property type="entry name" value="WH-like_DNA-bd_sf"/>
</dbReference>
<evidence type="ECO:0000313" key="9">
    <source>
        <dbReference type="Proteomes" id="UP000095280"/>
    </source>
</evidence>
<feature type="transmembrane region" description="Helical" evidence="7">
    <location>
        <begin position="242"/>
        <end position="264"/>
    </location>
</feature>
<sequence>KDRVAIYERLFSDGVMVAKKDVSSVRNLHVIKALTSLKSRGFVREQFAWRHYYWFLTNEGIEHLRKELHLPTECVPTTLSRRGGPGGPRDAGAPGEEDQRGGGGRSGGGGGQAERFAYRKTAPAAAPAQFVRLQYLHYTRCSQIFGPAASLALLVLMKLANQFATFNYRLFNFNTYELVNGSSSVINQSDQWQSASVECRLKSPDGVQQASADQVQTNFMRWAYTLAAVGGLLSSATRNRRLVLTLAGCAMTLSAIGVCIVRAFGLACSWAAYVLAWLPHPVYMILVLAPLLAAFGDCRCQSFGPDGGRTVALVLYYAAASSTIWFNMGVWKLADGSHVFVAVAAIVLGIAYLIACRLICPSAAAAFPRRQFELPTMRRLLRYFLILSAFTLFILQLNDGHIVGYQREALHYMNPNATEGLGGAVLAAFRDWNVPRTVNIVGMLMSSALVAVMAGSRRIRTSHMLRLTFQTRLLFGISLAAIIAAFGLASDLCIRAISSDGLAPLLPALIFSFAGFVEGFVEIFAMVAAYELVLAIAPASHRDFLVGIALSVWSFASLLRSALYSGIVPLIISPEAAKQDPHASYCLRHAIDLLLCVSCLAYTRLVSLPLAAPLMAEERDIAGAFAAIGENNTDAEEHEDANEELQHLLS</sequence>
<feature type="transmembrane region" description="Helical" evidence="7">
    <location>
        <begin position="380"/>
        <end position="397"/>
    </location>
</feature>
<dbReference type="Pfam" id="PF03501">
    <property type="entry name" value="S10_plectin"/>
    <property type="match status" value="1"/>
</dbReference>
<dbReference type="InterPro" id="IPR037447">
    <property type="entry name" value="Ribosomal_eS10"/>
</dbReference>
<dbReference type="Gene3D" id="1.10.10.10">
    <property type="entry name" value="Winged helix-like DNA-binding domain superfamily/Winged helix DNA-binding domain"/>
    <property type="match status" value="1"/>
</dbReference>
<dbReference type="AlphaFoldDB" id="A0A1I8FWB7"/>
<keyword evidence="5" id="KW-0687">Ribonucleoprotein</keyword>
<organism evidence="9 10">
    <name type="scientific">Macrostomum lignano</name>
    <dbReference type="NCBI Taxonomy" id="282301"/>
    <lineage>
        <taxon>Eukaryota</taxon>
        <taxon>Metazoa</taxon>
        <taxon>Spiralia</taxon>
        <taxon>Lophotrochozoa</taxon>
        <taxon>Platyhelminthes</taxon>
        <taxon>Rhabditophora</taxon>
        <taxon>Macrostomorpha</taxon>
        <taxon>Macrostomida</taxon>
        <taxon>Macrostomidae</taxon>
        <taxon>Macrostomum</taxon>
    </lineage>
</organism>
<feature type="compositionally biased region" description="Gly residues" evidence="6">
    <location>
        <begin position="101"/>
        <end position="112"/>
    </location>
</feature>
<evidence type="ECO:0000256" key="2">
    <source>
        <dbReference type="ARBA" id="ARBA00007278"/>
    </source>
</evidence>
<dbReference type="GO" id="GO:0022627">
    <property type="term" value="C:cytosolic small ribosomal subunit"/>
    <property type="evidence" value="ECO:0007669"/>
    <property type="project" value="TreeGrafter"/>
</dbReference>
<keyword evidence="7" id="KW-0472">Membrane</keyword>
<evidence type="ECO:0000313" key="10">
    <source>
        <dbReference type="WBParaSite" id="maker-uti_cns_0000106-snap-gene-2.9-mRNA-1"/>
    </source>
</evidence>
<keyword evidence="3" id="KW-0963">Cytoplasm</keyword>
<evidence type="ECO:0000256" key="6">
    <source>
        <dbReference type="SAM" id="MobiDB-lite"/>
    </source>
</evidence>
<dbReference type="PANTHER" id="PTHR12146">
    <property type="entry name" value="40S RIBOSOMAL PROTEIN S10"/>
    <property type="match status" value="1"/>
</dbReference>
<protein>
    <submittedName>
        <fullName evidence="10">S10_plectin domain-containing protein</fullName>
    </submittedName>
</protein>
<feature type="domain" description="Plectin/eS10 N-terminal" evidence="8">
    <location>
        <begin position="1"/>
        <end position="81"/>
    </location>
</feature>
<feature type="transmembrane region" description="Helical" evidence="7">
    <location>
        <begin position="338"/>
        <end position="360"/>
    </location>
</feature>
<evidence type="ECO:0000256" key="5">
    <source>
        <dbReference type="ARBA" id="ARBA00023274"/>
    </source>
</evidence>
<feature type="transmembrane region" description="Helical" evidence="7">
    <location>
        <begin position="307"/>
        <end position="326"/>
    </location>
</feature>
<reference evidence="10" key="1">
    <citation type="submission" date="2016-11" db="UniProtKB">
        <authorList>
            <consortium name="WormBaseParasite"/>
        </authorList>
    </citation>
    <scope>IDENTIFICATION</scope>
</reference>
<name>A0A1I8FWB7_9PLAT</name>
<feature type="transmembrane region" description="Helical" evidence="7">
    <location>
        <begin position="437"/>
        <end position="454"/>
    </location>
</feature>
<dbReference type="GO" id="GO:0003723">
    <property type="term" value="F:RNA binding"/>
    <property type="evidence" value="ECO:0007669"/>
    <property type="project" value="TreeGrafter"/>
</dbReference>
<evidence type="ECO:0000259" key="8">
    <source>
        <dbReference type="Pfam" id="PF03501"/>
    </source>
</evidence>
<keyword evidence="4" id="KW-0689">Ribosomal protein</keyword>
<dbReference type="PANTHER" id="PTHR12146:SF0">
    <property type="entry name" value="RIBOSOMAL PROTEIN S10"/>
    <property type="match status" value="1"/>
</dbReference>